<dbReference type="InterPro" id="IPR022270">
    <property type="entry name" value="Blh_diox"/>
</dbReference>
<feature type="binding site" evidence="1">
    <location>
        <position position="209"/>
    </location>
    <ligand>
        <name>Fe cation</name>
        <dbReference type="ChEBI" id="CHEBI:24875"/>
    </ligand>
</feature>
<comment type="function">
    <text evidence="1">Catalyzes the cleavage of beta-carotene at its central double bond (15,15') to yield two molecules of all-trans-retinal.</text>
</comment>
<evidence type="ECO:0000256" key="1">
    <source>
        <dbReference type="HAMAP-Rule" id="MF_02093"/>
    </source>
</evidence>
<feature type="binding site" evidence="1">
    <location>
        <position position="48"/>
    </location>
    <ligand>
        <name>Fe cation</name>
        <dbReference type="ChEBI" id="CHEBI:24875"/>
    </ligand>
</feature>
<keyword evidence="1" id="KW-1003">Cell membrane</keyword>
<comment type="similarity">
    <text evidence="1">Belongs to the Brp/Blh beta-carotene diooxygenase family.</text>
</comment>
<organism evidence="2 3">
    <name type="scientific">Loktanella salsilacus</name>
    <dbReference type="NCBI Taxonomy" id="195913"/>
    <lineage>
        <taxon>Bacteria</taxon>
        <taxon>Pseudomonadati</taxon>
        <taxon>Pseudomonadota</taxon>
        <taxon>Alphaproteobacteria</taxon>
        <taxon>Rhodobacterales</taxon>
        <taxon>Roseobacteraceae</taxon>
        <taxon>Loktanella</taxon>
    </lineage>
</organism>
<feature type="transmembrane region" description="Helical" evidence="1">
    <location>
        <begin position="186"/>
        <end position="207"/>
    </location>
</feature>
<dbReference type="NCBIfam" id="TIGR03753">
    <property type="entry name" value="blh_monoox"/>
    <property type="match status" value="1"/>
</dbReference>
<dbReference type="GO" id="GO:0003834">
    <property type="term" value="F:beta-carotene 15,15'-dioxygenase activity"/>
    <property type="evidence" value="ECO:0007669"/>
    <property type="project" value="UniProtKB-EC"/>
</dbReference>
<feature type="transmembrane region" description="Helical" evidence="1">
    <location>
        <begin position="151"/>
        <end position="174"/>
    </location>
</feature>
<dbReference type="Pfam" id="PF15461">
    <property type="entry name" value="BCD"/>
    <property type="match status" value="1"/>
</dbReference>
<reference evidence="3" key="1">
    <citation type="submission" date="2016-10" db="EMBL/GenBank/DDBJ databases">
        <authorList>
            <person name="Varghese N."/>
            <person name="Submissions S."/>
        </authorList>
    </citation>
    <scope>NUCLEOTIDE SEQUENCE [LARGE SCALE GENOMIC DNA]</scope>
    <source>
        <strain evidence="3">DSM 16199</strain>
    </source>
</reference>
<dbReference type="EC" id="1.13.11.63" evidence="1"/>
<keyword evidence="1" id="KW-0479">Metal-binding</keyword>
<comment type="catalytic activity">
    <reaction evidence="1">
        <text>all-trans-beta-carotene + O2 = 2 all-trans-retinal</text>
        <dbReference type="Rhea" id="RHEA:32887"/>
        <dbReference type="ChEBI" id="CHEBI:15379"/>
        <dbReference type="ChEBI" id="CHEBI:17579"/>
        <dbReference type="ChEBI" id="CHEBI:17898"/>
        <dbReference type="EC" id="1.13.11.63"/>
    </reaction>
</comment>
<keyword evidence="1" id="KW-0812">Transmembrane</keyword>
<dbReference type="GO" id="GO:0004497">
    <property type="term" value="F:monooxygenase activity"/>
    <property type="evidence" value="ECO:0007669"/>
    <property type="project" value="UniProtKB-KW"/>
</dbReference>
<feature type="binding site" evidence="1">
    <location>
        <position position="104"/>
    </location>
    <ligand>
        <name>Fe cation</name>
        <dbReference type="ChEBI" id="CHEBI:24875"/>
    </ligand>
</feature>
<dbReference type="GO" id="GO:0005506">
    <property type="term" value="F:iron ion binding"/>
    <property type="evidence" value="ECO:0007669"/>
    <property type="project" value="UniProtKB-UniRule"/>
</dbReference>
<dbReference type="GO" id="GO:0010436">
    <property type="term" value="F:carotenoid dioxygenase activity"/>
    <property type="evidence" value="ECO:0007669"/>
    <property type="project" value="UniProtKB-UniRule"/>
</dbReference>
<dbReference type="Proteomes" id="UP000199550">
    <property type="component" value="Unassembled WGS sequence"/>
</dbReference>
<protein>
    <recommendedName>
        <fullName evidence="1">Probable beta-carotene 15,15'-dioxygenase</fullName>
        <ecNumber evidence="1">1.13.11.63</ecNumber>
    </recommendedName>
</protein>
<dbReference type="STRING" id="195913.SAMN04488004_1526"/>
<dbReference type="GO" id="GO:0005886">
    <property type="term" value="C:plasma membrane"/>
    <property type="evidence" value="ECO:0007669"/>
    <property type="project" value="UniProtKB-SubCell"/>
</dbReference>
<gene>
    <name evidence="2" type="ORF">SAMN04488004_1526</name>
</gene>
<sequence length="295" mass="31876">MTMSPTWQTWLFAITAIVSIAVMTVLQPNLRVQILLLVPFVAIFGLPHGALDLPIAQAIWPLKGWQGIARFAALYLGLAGAVVLAWTYFPGFSVFAFLTYSAIHFAGDWDDAPVILRWTGGAATIGAPSLFHRDDVATIFGYLAPMPPATLAATCLACVGAVALVATLIIVVSQPALRTRAILEQIVLWVAALCLSPLIFFIVYFCALHSVRHMTLTLNWIDDRRTAVHLSIALSVVTVLTGFASIGIIQGVGLETIENAISKTVFIGLAALTVPHLILVDRFRHSTATSTLRQF</sequence>
<keyword evidence="3" id="KW-1185">Reference proteome</keyword>
<keyword evidence="1" id="KW-0560">Oxidoreductase</keyword>
<dbReference type="OrthoDB" id="8779153at2"/>
<feature type="transmembrane region" description="Helical" evidence="1">
    <location>
        <begin position="32"/>
        <end position="51"/>
    </location>
</feature>
<dbReference type="HAMAP" id="MF_02093">
    <property type="entry name" value="Beta_carotene_diox"/>
    <property type="match status" value="1"/>
</dbReference>
<keyword evidence="1" id="KW-0472">Membrane</keyword>
<keyword evidence="1" id="KW-0408">Iron</keyword>
<feature type="transmembrane region" description="Helical" evidence="1">
    <location>
        <begin position="72"/>
        <end position="103"/>
    </location>
</feature>
<dbReference type="EMBL" id="FOTF01000052">
    <property type="protein sequence ID" value="SFL71973.1"/>
    <property type="molecule type" value="Genomic_DNA"/>
</dbReference>
<evidence type="ECO:0000313" key="2">
    <source>
        <dbReference type="EMBL" id="SFL71973.1"/>
    </source>
</evidence>
<feature type="binding site" evidence="1">
    <location>
        <position position="213"/>
    </location>
    <ligand>
        <name>Fe cation</name>
        <dbReference type="ChEBI" id="CHEBI:24875"/>
    </ligand>
</feature>
<feature type="transmembrane region" description="Helical" evidence="1">
    <location>
        <begin position="261"/>
        <end position="280"/>
    </location>
</feature>
<keyword evidence="1" id="KW-0223">Dioxygenase</keyword>
<comment type="cofactor">
    <cofactor evidence="1">
        <name>Fe(2+)</name>
        <dbReference type="ChEBI" id="CHEBI:29033"/>
    </cofactor>
</comment>
<dbReference type="GO" id="GO:0016121">
    <property type="term" value="P:carotene catabolic process"/>
    <property type="evidence" value="ECO:0007669"/>
    <property type="project" value="UniProtKB-UniRule"/>
</dbReference>
<feature type="transmembrane region" description="Helical" evidence="1">
    <location>
        <begin position="228"/>
        <end position="249"/>
    </location>
</feature>
<accession>A0A1I4K0D4</accession>
<comment type="subcellular location">
    <subcellularLocation>
        <location evidence="1">Cell membrane</location>
        <topology evidence="1">Multi-pass membrane protein</topology>
    </subcellularLocation>
</comment>
<evidence type="ECO:0000313" key="3">
    <source>
        <dbReference type="Proteomes" id="UP000199550"/>
    </source>
</evidence>
<keyword evidence="1" id="KW-1133">Transmembrane helix</keyword>
<feature type="transmembrane region" description="Helical" evidence="1">
    <location>
        <begin position="7"/>
        <end position="26"/>
    </location>
</feature>
<dbReference type="RefSeq" id="WP_090192126.1">
    <property type="nucleotide sequence ID" value="NZ_FOTF01000052.1"/>
</dbReference>
<keyword evidence="2" id="KW-0503">Monooxygenase</keyword>
<proteinExistence type="inferred from homology"/>
<name>A0A1I4K0D4_9RHOB</name>
<dbReference type="AlphaFoldDB" id="A0A1I4K0D4"/>